<evidence type="ECO:0000259" key="9">
    <source>
        <dbReference type="PROSITE" id="PS50135"/>
    </source>
</evidence>
<reference evidence="10" key="3">
    <citation type="submission" date="2015-02" db="UniProtKB">
        <authorList>
            <consortium name="EnsemblProtists"/>
        </authorList>
    </citation>
    <scope>IDENTIFICATION</scope>
    <source>
        <strain evidence="10">DAOM BR144</strain>
    </source>
</reference>
<evidence type="ECO:0000256" key="1">
    <source>
        <dbReference type="ARBA" id="ARBA00004419"/>
    </source>
</evidence>
<dbReference type="Pfam" id="PF16158">
    <property type="entry name" value="N_BRCA1_IG"/>
    <property type="match status" value="1"/>
</dbReference>
<reference evidence="11" key="2">
    <citation type="submission" date="2010-04" db="EMBL/GenBank/DDBJ databases">
        <authorList>
            <person name="Buell R."/>
            <person name="Hamilton J."/>
            <person name="Hostetler J."/>
        </authorList>
    </citation>
    <scope>NUCLEOTIDE SEQUENCE [LARGE SCALE GENOMIC DNA]</scope>
    <source>
        <strain evidence="11">DAOM:BR144</strain>
    </source>
</reference>
<dbReference type="SMART" id="SM00291">
    <property type="entry name" value="ZnF_ZZ"/>
    <property type="match status" value="3"/>
</dbReference>
<dbReference type="GO" id="GO:0008270">
    <property type="term" value="F:zinc ion binding"/>
    <property type="evidence" value="ECO:0007669"/>
    <property type="project" value="UniProtKB-KW"/>
</dbReference>
<feature type="domain" description="UBA" evidence="8">
    <location>
        <begin position="660"/>
        <end position="701"/>
    </location>
</feature>
<evidence type="ECO:0000313" key="10">
    <source>
        <dbReference type="EnsemblProtists" id="PYU1_T004062"/>
    </source>
</evidence>
<organism evidence="10 11">
    <name type="scientific">Globisporangium ultimum (strain ATCC 200006 / CBS 805.95 / DAOM BR144)</name>
    <name type="common">Pythium ultimum</name>
    <dbReference type="NCBI Taxonomy" id="431595"/>
    <lineage>
        <taxon>Eukaryota</taxon>
        <taxon>Sar</taxon>
        <taxon>Stramenopiles</taxon>
        <taxon>Oomycota</taxon>
        <taxon>Peronosporomycetes</taxon>
        <taxon>Pythiales</taxon>
        <taxon>Pythiaceae</taxon>
        <taxon>Globisporangium</taxon>
    </lineage>
</organism>
<proteinExistence type="predicted"/>
<dbReference type="CDD" id="cd14947">
    <property type="entry name" value="NBR1_like"/>
    <property type="match status" value="1"/>
</dbReference>
<dbReference type="Gene3D" id="3.10.20.90">
    <property type="entry name" value="Phosphatidylinositol 3-kinase Catalytic Subunit, Chain A, domain 1"/>
    <property type="match status" value="1"/>
</dbReference>
<dbReference type="InterPro" id="IPR032350">
    <property type="entry name" value="Nbr1_FW"/>
</dbReference>
<dbReference type="CDD" id="cd02340">
    <property type="entry name" value="ZZ_NBR1_like"/>
    <property type="match status" value="2"/>
</dbReference>
<reference evidence="11" key="1">
    <citation type="journal article" date="2010" name="Genome Biol.">
        <title>Genome sequence of the necrotrophic plant pathogen Pythium ultimum reveals original pathogenicity mechanisms and effector repertoire.</title>
        <authorList>
            <person name="Levesque C.A."/>
            <person name="Brouwer H."/>
            <person name="Cano L."/>
            <person name="Hamilton J.P."/>
            <person name="Holt C."/>
            <person name="Huitema E."/>
            <person name="Raffaele S."/>
            <person name="Robideau G.P."/>
            <person name="Thines M."/>
            <person name="Win J."/>
            <person name="Zerillo M.M."/>
            <person name="Beakes G.W."/>
            <person name="Boore J.L."/>
            <person name="Busam D."/>
            <person name="Dumas B."/>
            <person name="Ferriera S."/>
            <person name="Fuerstenberg S.I."/>
            <person name="Gachon C.M."/>
            <person name="Gaulin E."/>
            <person name="Govers F."/>
            <person name="Grenville-Briggs L."/>
            <person name="Horner N."/>
            <person name="Hostetler J."/>
            <person name="Jiang R.H."/>
            <person name="Johnson J."/>
            <person name="Krajaejun T."/>
            <person name="Lin H."/>
            <person name="Meijer H.J."/>
            <person name="Moore B."/>
            <person name="Morris P."/>
            <person name="Phuntmart V."/>
            <person name="Puiu D."/>
            <person name="Shetty J."/>
            <person name="Stajich J.E."/>
            <person name="Tripathy S."/>
            <person name="Wawra S."/>
            <person name="van West P."/>
            <person name="Whitty B.R."/>
            <person name="Coutinho P.M."/>
            <person name="Henrissat B."/>
            <person name="Martin F."/>
            <person name="Thomas P.D."/>
            <person name="Tyler B.M."/>
            <person name="De Vries R.P."/>
            <person name="Kamoun S."/>
            <person name="Yandell M."/>
            <person name="Tisserat N."/>
            <person name="Buell C.R."/>
        </authorList>
    </citation>
    <scope>NUCLEOTIDE SEQUENCE</scope>
    <source>
        <strain evidence="11">DAOM:BR144</strain>
    </source>
</reference>
<dbReference type="PROSITE" id="PS50030">
    <property type="entry name" value="UBA"/>
    <property type="match status" value="1"/>
</dbReference>
<dbReference type="Pfam" id="PF00569">
    <property type="entry name" value="ZZ"/>
    <property type="match status" value="3"/>
</dbReference>
<dbReference type="OMA" id="EPGMMHA"/>
<dbReference type="PANTHER" id="PTHR20930">
    <property type="entry name" value="OVARIAN CARCINOMA ANTIGEN CA125-RELATED"/>
    <property type="match status" value="1"/>
</dbReference>
<dbReference type="InterPro" id="IPR009060">
    <property type="entry name" value="UBA-like_sf"/>
</dbReference>
<dbReference type="FunFam" id="2.60.40.10:FF:000199">
    <property type="entry name" value="next to BRCA1 gene 1 protein-like"/>
    <property type="match status" value="1"/>
</dbReference>
<keyword evidence="5" id="KW-0968">Cytoplasmic vesicle</keyword>
<evidence type="ECO:0000256" key="5">
    <source>
        <dbReference type="ARBA" id="ARBA00023329"/>
    </source>
</evidence>
<dbReference type="Pfam" id="PF00564">
    <property type="entry name" value="PB1"/>
    <property type="match status" value="1"/>
</dbReference>
<evidence type="ECO:0000256" key="2">
    <source>
        <dbReference type="ARBA" id="ARBA00022723"/>
    </source>
</evidence>
<evidence type="ECO:0008006" key="12">
    <source>
        <dbReference type="Google" id="ProtNLM"/>
    </source>
</evidence>
<keyword evidence="3 6" id="KW-0863">Zinc-finger</keyword>
<dbReference type="HOGENOM" id="CLU_014782_0_0_1"/>
<dbReference type="GO" id="GO:0005776">
    <property type="term" value="C:autophagosome"/>
    <property type="evidence" value="ECO:0007669"/>
    <property type="project" value="UniProtKB-SubCell"/>
</dbReference>
<keyword evidence="4" id="KW-0862">Zinc</keyword>
<dbReference type="SUPFAM" id="SSF54277">
    <property type="entry name" value="CAD &amp; PB1 domains"/>
    <property type="match status" value="1"/>
</dbReference>
<evidence type="ECO:0000256" key="7">
    <source>
        <dbReference type="SAM" id="MobiDB-lite"/>
    </source>
</evidence>
<dbReference type="InterPro" id="IPR000433">
    <property type="entry name" value="Znf_ZZ"/>
</dbReference>
<dbReference type="STRING" id="431595.K3WGH1"/>
<feature type="domain" description="ZZ-type" evidence="9">
    <location>
        <begin position="401"/>
        <end position="454"/>
    </location>
</feature>
<name>K3WGH1_GLOUD</name>
<dbReference type="EMBL" id="GL376567">
    <property type="status" value="NOT_ANNOTATED_CDS"/>
    <property type="molecule type" value="Genomic_DNA"/>
</dbReference>
<sequence length="701" mass="76960">MARYLKLTLLEHETVQREVQLTSVEDATAVGVTIDALRTHARALLDEETATDVTGMSLTYLDSDGDYVTIASDRDLRELLQYMNDENVEHVTIRVKPTRGGLVQTQLKGLVTAMTKLTQQLEIKEKKPTVGEALTLITTSVTAWEVAADATELSAIREDVLKVLADADFRNVVETLSASSEFKDVVDEFLNAIYKKEKAIIEELFTARFDVLMAFAQRVLVECPQLKHVLIRVVKRCAAFFLRYSAEQLMQQGEEARTMETVSVVNASDAGSVDVSNQLVHENFMCDGCNAIPIVGPRYRSTRNPNMDLCSACHDSGEHEEENGPFAEVVREQALHFDVVCDGCNMAPIVGVRYKALNLKDFDLCEACEASGKWEDHEPFVKITNPSRAPKQKRCDDVLVHPFVTCDGCEMSPIVGPRFKSTSVRNFDLCESCEASGAWAETHAPFMKIEIPARFIEDITIPDGCVVNPSAKLLKSWKLENSGDEAWPAGCFMVIQDGNPALGVETSEITLPALQPGEQFVAEVNVVAPSVPGRYTSYWRVCDPSGIRFGHRFWMDIIVANDDDEIIPHATPFVSLGAEDNTSVPGAMCCNVEIVDVTADKDDDDSKSESGSDSSSSSDSSESDSESVSESEKASSEDDNEDDDIEIVAAHIADCTVTPFLYPNALETLASMGFTDEEKNRRHLEATGGDITTAVASLLAE</sequence>
<dbReference type="eggNOG" id="KOG4351">
    <property type="taxonomic scope" value="Eukaryota"/>
</dbReference>
<accession>K3WGH1</accession>
<dbReference type="PANTHER" id="PTHR20930:SF0">
    <property type="entry name" value="PROTEIN ILRUN"/>
    <property type="match status" value="1"/>
</dbReference>
<dbReference type="InterPro" id="IPR013783">
    <property type="entry name" value="Ig-like_fold"/>
</dbReference>
<dbReference type="InterPro" id="IPR015940">
    <property type="entry name" value="UBA"/>
</dbReference>
<feature type="region of interest" description="Disordered" evidence="7">
    <location>
        <begin position="600"/>
        <end position="642"/>
    </location>
</feature>
<dbReference type="InParanoid" id="K3WGH1"/>
<dbReference type="InterPro" id="IPR000270">
    <property type="entry name" value="PB1_dom"/>
</dbReference>
<feature type="compositionally biased region" description="Low complexity" evidence="7">
    <location>
        <begin position="609"/>
        <end position="620"/>
    </location>
</feature>
<dbReference type="PROSITE" id="PS50135">
    <property type="entry name" value="ZF_ZZ_2"/>
    <property type="match status" value="3"/>
</dbReference>
<comment type="subcellular location">
    <subcellularLocation>
        <location evidence="1">Cytoplasmic vesicle</location>
        <location evidence="1">Autophagosome</location>
    </subcellularLocation>
</comment>
<dbReference type="EnsemblProtists" id="PYU1_T004062">
    <property type="protein sequence ID" value="PYU1_T004062"/>
    <property type="gene ID" value="PYU1_G004052"/>
</dbReference>
<keyword evidence="2" id="KW-0479">Metal-binding</keyword>
<evidence type="ECO:0000256" key="6">
    <source>
        <dbReference type="PROSITE-ProRule" id="PRU00228"/>
    </source>
</evidence>
<dbReference type="Proteomes" id="UP000019132">
    <property type="component" value="Unassembled WGS sequence"/>
</dbReference>
<dbReference type="Gene3D" id="3.30.60.90">
    <property type="match status" value="3"/>
</dbReference>
<dbReference type="Gene3D" id="1.10.8.10">
    <property type="entry name" value="DNA helicase RuvA subunit, C-terminal domain"/>
    <property type="match status" value="1"/>
</dbReference>
<dbReference type="GO" id="GO:0031410">
    <property type="term" value="C:cytoplasmic vesicle"/>
    <property type="evidence" value="ECO:0007669"/>
    <property type="project" value="UniProtKB-KW"/>
</dbReference>
<protein>
    <recommendedName>
        <fullName evidence="12">ZZ-type domain-containing protein</fullName>
    </recommendedName>
</protein>
<feature type="domain" description="ZZ-type" evidence="9">
    <location>
        <begin position="281"/>
        <end position="334"/>
    </location>
</feature>
<dbReference type="VEuPathDB" id="FungiDB:PYU1_G004052"/>
<dbReference type="AlphaFoldDB" id="K3WGH1"/>
<dbReference type="SUPFAM" id="SSF46934">
    <property type="entry name" value="UBA-like"/>
    <property type="match status" value="1"/>
</dbReference>
<keyword evidence="11" id="KW-1185">Reference proteome</keyword>
<evidence type="ECO:0000256" key="4">
    <source>
        <dbReference type="ARBA" id="ARBA00022833"/>
    </source>
</evidence>
<feature type="domain" description="ZZ-type" evidence="9">
    <location>
        <begin position="336"/>
        <end position="388"/>
    </location>
</feature>
<dbReference type="SUPFAM" id="SSF57850">
    <property type="entry name" value="RING/U-box"/>
    <property type="match status" value="3"/>
</dbReference>
<evidence type="ECO:0000313" key="11">
    <source>
        <dbReference type="Proteomes" id="UP000019132"/>
    </source>
</evidence>
<dbReference type="Gene3D" id="2.60.40.10">
    <property type="entry name" value="Immunoglobulins"/>
    <property type="match status" value="1"/>
</dbReference>
<dbReference type="InterPro" id="IPR043145">
    <property type="entry name" value="Znf_ZZ_sf"/>
</dbReference>
<evidence type="ECO:0000259" key="8">
    <source>
        <dbReference type="PROSITE" id="PS50030"/>
    </source>
</evidence>
<evidence type="ECO:0000256" key="3">
    <source>
        <dbReference type="ARBA" id="ARBA00022771"/>
    </source>
</evidence>